<protein>
    <submittedName>
        <fullName evidence="7 8">Hydroxyacid dehydrogenase</fullName>
    </submittedName>
</protein>
<dbReference type="Proteomes" id="UP000549517">
    <property type="component" value="Unassembled WGS sequence"/>
</dbReference>
<sequence>MTVLTILTAPDKKRPAHFDRLADEASEVRWVEADELAAALPGTEVLLMWDFFSPALKDAFSSADRLDWIHAASAGVDSLMFDQLRDSEVTVTNARGIFDRPIAEFVLAFMLHFAKDFPTSLAHQRQRIWQHRESRDLAGSHAMIVGTGSIGRAIATTLRALGVHVTGAGSRARGGDPDFGEIIASADLAEHVAGVDWLINIAPLTEQTTGLIDAAVLEALPESAHLINVGRGASVVTDDLVAALESGQIAGAGLDVVDPEPLPEDSPLWQMGSVVITPHMSGDSAGWSDRLAEQFMANWDRYRSGQQLFNIVDKAKGYAAG</sequence>
<evidence type="ECO:0000313" key="8">
    <source>
        <dbReference type="EMBL" id="PMB99399.1"/>
    </source>
</evidence>
<dbReference type="AlphaFoldDB" id="A0A2N6PL33"/>
<evidence type="ECO:0000256" key="3">
    <source>
        <dbReference type="ARBA" id="ARBA00023027"/>
    </source>
</evidence>
<dbReference type="GO" id="GO:0016616">
    <property type="term" value="F:oxidoreductase activity, acting on the CH-OH group of donors, NAD or NADP as acceptor"/>
    <property type="evidence" value="ECO:0007669"/>
    <property type="project" value="InterPro"/>
</dbReference>
<dbReference type="Pfam" id="PF02826">
    <property type="entry name" value="2-Hacid_dh_C"/>
    <property type="match status" value="1"/>
</dbReference>
<dbReference type="SUPFAM" id="SSF51735">
    <property type="entry name" value="NAD(P)-binding Rossmann-fold domains"/>
    <property type="match status" value="1"/>
</dbReference>
<evidence type="ECO:0000256" key="2">
    <source>
        <dbReference type="ARBA" id="ARBA00023002"/>
    </source>
</evidence>
<keyword evidence="3" id="KW-0520">NAD</keyword>
<dbReference type="Gene3D" id="3.40.50.720">
    <property type="entry name" value="NAD(P)-binding Rossmann-like Domain"/>
    <property type="match status" value="2"/>
</dbReference>
<dbReference type="GeneID" id="86842274"/>
<dbReference type="InterPro" id="IPR006140">
    <property type="entry name" value="D-isomer_DH_NAD-bd"/>
</dbReference>
<dbReference type="EMBL" id="JABEMC010000004">
    <property type="protein sequence ID" value="NNG79308.1"/>
    <property type="molecule type" value="Genomic_DNA"/>
</dbReference>
<reference evidence="8 10" key="1">
    <citation type="submission" date="2017-09" db="EMBL/GenBank/DDBJ databases">
        <title>Bacterial strain isolated from the female urinary microbiota.</title>
        <authorList>
            <person name="Thomas-White K."/>
            <person name="Kumar N."/>
            <person name="Forster S."/>
            <person name="Putonti C."/>
            <person name="Lawley T."/>
            <person name="Wolfe A.J."/>
        </authorList>
    </citation>
    <scope>NUCLEOTIDE SEQUENCE [LARGE SCALE GENOMIC DNA]</scope>
    <source>
        <strain evidence="8 10">UMB0680</strain>
    </source>
</reference>
<evidence type="ECO:0000259" key="6">
    <source>
        <dbReference type="Pfam" id="PF02826"/>
    </source>
</evidence>
<keyword evidence="2 4" id="KW-0560">Oxidoreductase</keyword>
<reference evidence="9 11" key="2">
    <citation type="submission" date="2019-02" db="EMBL/GenBank/DDBJ databases">
        <title>Complete Genome Sequence and Methylome Analysis of Brevibacterium luteolum NEB1784.</title>
        <authorList>
            <person name="Fomenkov A."/>
            <person name="Roberts R.J."/>
        </authorList>
    </citation>
    <scope>NUCLEOTIDE SEQUENCE [LARGE SCALE GENOMIC DNA]</scope>
    <source>
        <strain evidence="9 11">NEB1784</strain>
    </source>
</reference>
<dbReference type="EMBL" id="CP035810">
    <property type="protein sequence ID" value="QIN28245.1"/>
    <property type="molecule type" value="Genomic_DNA"/>
</dbReference>
<evidence type="ECO:0000259" key="5">
    <source>
        <dbReference type="Pfam" id="PF00389"/>
    </source>
</evidence>
<evidence type="ECO:0000256" key="1">
    <source>
        <dbReference type="ARBA" id="ARBA00005854"/>
    </source>
</evidence>
<keyword evidence="10" id="KW-1185">Reference proteome</keyword>
<dbReference type="OrthoDB" id="4324715at2"/>
<evidence type="ECO:0000313" key="9">
    <source>
        <dbReference type="EMBL" id="QIN28245.1"/>
    </source>
</evidence>
<proteinExistence type="inferred from homology"/>
<dbReference type="RefSeq" id="WP_102160408.1">
    <property type="nucleotide sequence ID" value="NZ_BAAAKH010000009.1"/>
</dbReference>
<organism evidence="8 10">
    <name type="scientific">Brevibacterium luteolum</name>
    <dbReference type="NCBI Taxonomy" id="199591"/>
    <lineage>
        <taxon>Bacteria</taxon>
        <taxon>Bacillati</taxon>
        <taxon>Actinomycetota</taxon>
        <taxon>Actinomycetes</taxon>
        <taxon>Micrococcales</taxon>
        <taxon>Brevibacteriaceae</taxon>
        <taxon>Brevibacterium</taxon>
    </lineage>
</organism>
<dbReference type="EMBL" id="PNFZ01000001">
    <property type="protein sequence ID" value="PMB99399.1"/>
    <property type="molecule type" value="Genomic_DNA"/>
</dbReference>
<dbReference type="PANTHER" id="PTHR43333:SF1">
    <property type="entry name" value="D-ISOMER SPECIFIC 2-HYDROXYACID DEHYDROGENASE NAD-BINDING DOMAIN-CONTAINING PROTEIN"/>
    <property type="match status" value="1"/>
</dbReference>
<evidence type="ECO:0000313" key="10">
    <source>
        <dbReference type="Proteomes" id="UP000235703"/>
    </source>
</evidence>
<dbReference type="CDD" id="cd05300">
    <property type="entry name" value="2-Hacid_dh_1"/>
    <property type="match status" value="1"/>
</dbReference>
<dbReference type="InterPro" id="IPR036291">
    <property type="entry name" value="NAD(P)-bd_dom_sf"/>
</dbReference>
<comment type="similarity">
    <text evidence="1 4">Belongs to the D-isomer specific 2-hydroxyacid dehydrogenase family.</text>
</comment>
<reference evidence="7 12" key="3">
    <citation type="submission" date="2020-05" db="EMBL/GenBank/DDBJ databases">
        <title>MicrobeNet Type strains.</title>
        <authorList>
            <person name="Nicholson A.C."/>
        </authorList>
    </citation>
    <scope>NUCLEOTIDE SEQUENCE [LARGE SCALE GENOMIC DNA]</scope>
    <source>
        <strain evidence="7 12">CCUG 46604</strain>
    </source>
</reference>
<evidence type="ECO:0000313" key="12">
    <source>
        <dbReference type="Proteomes" id="UP000549517"/>
    </source>
</evidence>
<dbReference type="Pfam" id="PF00389">
    <property type="entry name" value="2-Hacid_dh"/>
    <property type="match status" value="1"/>
</dbReference>
<dbReference type="KEGG" id="blut:EW640_02330"/>
<dbReference type="PANTHER" id="PTHR43333">
    <property type="entry name" value="2-HACID_DH_C DOMAIN-CONTAINING PROTEIN"/>
    <property type="match status" value="1"/>
</dbReference>
<dbReference type="Proteomes" id="UP000501518">
    <property type="component" value="Chromosome"/>
</dbReference>
<feature type="domain" description="D-isomer specific 2-hydroxyacid dehydrogenase NAD-binding" evidence="6">
    <location>
        <begin position="107"/>
        <end position="281"/>
    </location>
</feature>
<feature type="domain" description="D-isomer specific 2-hydroxyacid dehydrogenase catalytic" evidence="5">
    <location>
        <begin position="32"/>
        <end position="307"/>
    </location>
</feature>
<dbReference type="Proteomes" id="UP000235703">
    <property type="component" value="Unassembled WGS sequence"/>
</dbReference>
<evidence type="ECO:0000313" key="7">
    <source>
        <dbReference type="EMBL" id="NNG79308.1"/>
    </source>
</evidence>
<dbReference type="SUPFAM" id="SSF52283">
    <property type="entry name" value="Formate/glycerate dehydrogenase catalytic domain-like"/>
    <property type="match status" value="1"/>
</dbReference>
<gene>
    <name evidence="8" type="ORF">CJ198_02450</name>
    <name evidence="9" type="ORF">EW640_02330</name>
    <name evidence="7" type="ORF">HLA91_07970</name>
</gene>
<evidence type="ECO:0000313" key="11">
    <source>
        <dbReference type="Proteomes" id="UP000501518"/>
    </source>
</evidence>
<name>A0A2N6PL33_9MICO</name>
<accession>A0A2N6PL33</accession>
<evidence type="ECO:0000256" key="4">
    <source>
        <dbReference type="RuleBase" id="RU003719"/>
    </source>
</evidence>
<dbReference type="GO" id="GO:0051287">
    <property type="term" value="F:NAD binding"/>
    <property type="evidence" value="ECO:0007669"/>
    <property type="project" value="InterPro"/>
</dbReference>
<dbReference type="InterPro" id="IPR006139">
    <property type="entry name" value="D-isomer_2_OHA_DH_cat_dom"/>
</dbReference>